<keyword evidence="2" id="KW-0663">Pyridoxal phosphate</keyword>
<dbReference type="PANTHER" id="PTHR42885:SF1">
    <property type="entry name" value="THREONINE-PHOSPHATE DECARBOXYLASE"/>
    <property type="match status" value="1"/>
</dbReference>
<dbReference type="CDD" id="cd00609">
    <property type="entry name" value="AAT_like"/>
    <property type="match status" value="1"/>
</dbReference>
<evidence type="ECO:0000256" key="2">
    <source>
        <dbReference type="ARBA" id="ARBA00022898"/>
    </source>
</evidence>
<keyword evidence="4" id="KW-0808">Transferase</keyword>
<feature type="domain" description="Aminotransferase class I/classII large" evidence="3">
    <location>
        <begin position="17"/>
        <end position="341"/>
    </location>
</feature>
<dbReference type="InterPro" id="IPR015424">
    <property type="entry name" value="PyrdxlP-dep_Trfase"/>
</dbReference>
<keyword evidence="5" id="KW-1185">Reference proteome</keyword>
<evidence type="ECO:0000259" key="3">
    <source>
        <dbReference type="Pfam" id="PF00155"/>
    </source>
</evidence>
<dbReference type="AlphaFoldDB" id="A0A6L5YEW6"/>
<dbReference type="SUPFAM" id="SSF53383">
    <property type="entry name" value="PLP-dependent transferases"/>
    <property type="match status" value="1"/>
</dbReference>
<name>A0A6L5YEW6_9BACT</name>
<proteinExistence type="predicted"/>
<protein>
    <submittedName>
        <fullName evidence="4">Aminotransferase class I/II-fold pyridoxal phosphate-dependent enzyme</fullName>
    </submittedName>
</protein>
<organism evidence="4 5">
    <name type="scientific">Pyramidobacter porci</name>
    <dbReference type="NCBI Taxonomy" id="2605789"/>
    <lineage>
        <taxon>Bacteria</taxon>
        <taxon>Thermotogati</taxon>
        <taxon>Synergistota</taxon>
        <taxon>Synergistia</taxon>
        <taxon>Synergistales</taxon>
        <taxon>Dethiosulfovibrionaceae</taxon>
        <taxon>Pyramidobacter</taxon>
    </lineage>
</organism>
<dbReference type="PANTHER" id="PTHR42885">
    <property type="entry name" value="HISTIDINOL-PHOSPHATE AMINOTRANSFERASE-RELATED"/>
    <property type="match status" value="1"/>
</dbReference>
<dbReference type="GO" id="GO:0030170">
    <property type="term" value="F:pyridoxal phosphate binding"/>
    <property type="evidence" value="ECO:0007669"/>
    <property type="project" value="InterPro"/>
</dbReference>
<dbReference type="InterPro" id="IPR015422">
    <property type="entry name" value="PyrdxlP-dep_Trfase_small"/>
</dbReference>
<gene>
    <name evidence="4" type="ORF">FYJ74_09310</name>
</gene>
<comment type="cofactor">
    <cofactor evidence="1">
        <name>pyridoxal 5'-phosphate</name>
        <dbReference type="ChEBI" id="CHEBI:597326"/>
    </cofactor>
</comment>
<dbReference type="Pfam" id="PF00155">
    <property type="entry name" value="Aminotran_1_2"/>
    <property type="match status" value="1"/>
</dbReference>
<dbReference type="Proteomes" id="UP000473699">
    <property type="component" value="Unassembled WGS sequence"/>
</dbReference>
<evidence type="ECO:0000256" key="1">
    <source>
        <dbReference type="ARBA" id="ARBA00001933"/>
    </source>
</evidence>
<evidence type="ECO:0000313" key="5">
    <source>
        <dbReference type="Proteomes" id="UP000473699"/>
    </source>
</evidence>
<dbReference type="InterPro" id="IPR015421">
    <property type="entry name" value="PyrdxlP-dep_Trfase_major"/>
</dbReference>
<sequence length="346" mass="37429">MNKFDHGGDVYSRNVALDFSVNLNPLGMPPAVREALLAGVDSCASYPDPHCRALRAALARALGVEPWQLLCGNGAADLIIRLCLARKPERVLLCAPTFSEYEKAALLSGARVKKFILREEDDFALGGGILGELTGSAAPDLFFLCNPNNPTGQLTCPALIGQIAAVCEKRGTLFVLDECFLPFTEAPSARPLLNAHPHLVIVDAFTKLYAMAGLRLGFMISSDRRLVERVADFGQSWSVSVPAQTAGLAALSGGGEWSARTRVVVAAELAFVRAGLRELGFKVYDGSANYVLFRSEKPLSEAMLAQGILIRSCANYTGLDERYYRVGVKRRAENERLLAALRRALA</sequence>
<accession>A0A6L5YEW6</accession>
<evidence type="ECO:0000313" key="4">
    <source>
        <dbReference type="EMBL" id="MST56227.1"/>
    </source>
</evidence>
<reference evidence="4 5" key="1">
    <citation type="submission" date="2019-08" db="EMBL/GenBank/DDBJ databases">
        <title>In-depth cultivation of the pig gut microbiome towards novel bacterial diversity and tailored functional studies.</title>
        <authorList>
            <person name="Wylensek D."/>
            <person name="Hitch T.C.A."/>
            <person name="Clavel T."/>
        </authorList>
    </citation>
    <scope>NUCLEOTIDE SEQUENCE [LARGE SCALE GENOMIC DNA]</scope>
    <source>
        <strain evidence="4 5">SM-530-WT-4B</strain>
    </source>
</reference>
<dbReference type="InterPro" id="IPR004839">
    <property type="entry name" value="Aminotransferase_I/II_large"/>
</dbReference>
<dbReference type="EMBL" id="VUNH01000010">
    <property type="protein sequence ID" value="MST56227.1"/>
    <property type="molecule type" value="Genomic_DNA"/>
</dbReference>
<dbReference type="Gene3D" id="3.90.1150.10">
    <property type="entry name" value="Aspartate Aminotransferase, domain 1"/>
    <property type="match status" value="1"/>
</dbReference>
<dbReference type="RefSeq" id="WP_154529310.1">
    <property type="nucleotide sequence ID" value="NZ_VUNH01000010.1"/>
</dbReference>
<comment type="caution">
    <text evidence="4">The sequence shown here is derived from an EMBL/GenBank/DDBJ whole genome shotgun (WGS) entry which is preliminary data.</text>
</comment>
<dbReference type="GO" id="GO:0008483">
    <property type="term" value="F:transaminase activity"/>
    <property type="evidence" value="ECO:0007669"/>
    <property type="project" value="UniProtKB-KW"/>
</dbReference>
<dbReference type="Gene3D" id="3.40.640.10">
    <property type="entry name" value="Type I PLP-dependent aspartate aminotransferase-like (Major domain)"/>
    <property type="match status" value="1"/>
</dbReference>
<keyword evidence="4" id="KW-0032">Aminotransferase</keyword>